<feature type="domain" description="NAD-dependent epimerase/dehydratase" evidence="2">
    <location>
        <begin position="3"/>
        <end position="215"/>
    </location>
</feature>
<evidence type="ECO:0000256" key="1">
    <source>
        <dbReference type="ARBA" id="ARBA00009353"/>
    </source>
</evidence>
<dbReference type="NCBIfam" id="TIGR01777">
    <property type="entry name" value="yfcH"/>
    <property type="match status" value="1"/>
</dbReference>
<dbReference type="Proteomes" id="UP000304912">
    <property type="component" value="Chromosome"/>
</dbReference>
<organism evidence="4 5">
    <name type="scientific">Salinimonas iocasae</name>
    <dbReference type="NCBI Taxonomy" id="2572577"/>
    <lineage>
        <taxon>Bacteria</taxon>
        <taxon>Pseudomonadati</taxon>
        <taxon>Pseudomonadota</taxon>
        <taxon>Gammaproteobacteria</taxon>
        <taxon>Alteromonadales</taxon>
        <taxon>Alteromonadaceae</taxon>
        <taxon>Alteromonas/Salinimonas group</taxon>
        <taxon>Salinimonas</taxon>
    </lineage>
</organism>
<dbReference type="SUPFAM" id="SSF51735">
    <property type="entry name" value="NAD(P)-binding Rossmann-fold domains"/>
    <property type="match status" value="1"/>
</dbReference>
<dbReference type="InterPro" id="IPR010099">
    <property type="entry name" value="SDR39U1"/>
</dbReference>
<feature type="domain" description="DUF1731" evidence="3">
    <location>
        <begin position="249"/>
        <end position="295"/>
    </location>
</feature>
<dbReference type="EMBL" id="CP039852">
    <property type="protein sequence ID" value="QCZ94013.1"/>
    <property type="molecule type" value="Genomic_DNA"/>
</dbReference>
<gene>
    <name evidence="4" type="ORF">FBQ74_11200</name>
</gene>
<evidence type="ECO:0000259" key="3">
    <source>
        <dbReference type="Pfam" id="PF08338"/>
    </source>
</evidence>
<name>A0A5B7YFL1_9ALTE</name>
<dbReference type="CDD" id="cd05242">
    <property type="entry name" value="SDR_a8"/>
    <property type="match status" value="1"/>
</dbReference>
<comment type="similarity">
    <text evidence="1">Belongs to the NAD(P)-dependent epimerase/dehydratase family. SDR39U1 subfamily.</text>
</comment>
<evidence type="ECO:0000259" key="2">
    <source>
        <dbReference type="Pfam" id="PF01370"/>
    </source>
</evidence>
<dbReference type="Gene3D" id="3.40.50.720">
    <property type="entry name" value="NAD(P)-binding Rossmann-like Domain"/>
    <property type="match status" value="1"/>
</dbReference>
<dbReference type="AlphaFoldDB" id="A0A5B7YFL1"/>
<dbReference type="Pfam" id="PF08338">
    <property type="entry name" value="DUF1731"/>
    <property type="match status" value="1"/>
</dbReference>
<dbReference type="PANTHER" id="PTHR11092:SF0">
    <property type="entry name" value="EPIMERASE FAMILY PROTEIN SDR39U1"/>
    <property type="match status" value="1"/>
</dbReference>
<protein>
    <submittedName>
        <fullName evidence="4">TIGR01777 family protein</fullName>
    </submittedName>
</protein>
<dbReference type="PANTHER" id="PTHR11092">
    <property type="entry name" value="SUGAR NUCLEOTIDE EPIMERASE RELATED"/>
    <property type="match status" value="1"/>
</dbReference>
<dbReference type="Pfam" id="PF01370">
    <property type="entry name" value="Epimerase"/>
    <property type="match status" value="1"/>
</dbReference>
<dbReference type="RefSeq" id="WP_139756755.1">
    <property type="nucleotide sequence ID" value="NZ_CP039852.1"/>
</dbReference>
<dbReference type="KEGG" id="salk:FBQ74_11200"/>
<sequence>MRILITGGTGLIGRHLIERLHLTHEITVLTRDKSRAAERLPENVSLISSLTEIADFSTLDAIVNLAGEPIADNRWNAMQKRRICDSRWEITRELVSRIKTASQPPHTFLSGSAIGYYGRQGDTPVTEKNHQAHREFTHELCQKWENIALEASDVSRVCLLRTGIVLAKDEGALDKMTLPFKLGLGGKMGDGKQYMSWSHIEDMVKGIIFLLNEKDCEGPFNMTAPHPVTNKTFTSTLADVLHRPSFFTVPSFALKAAMGEAAEMLLTGQKVLPEKLQQAGFTFAHPDLEGALNAIFNA</sequence>
<accession>A0A5B7YFL1</accession>
<dbReference type="InterPro" id="IPR036291">
    <property type="entry name" value="NAD(P)-bd_dom_sf"/>
</dbReference>
<keyword evidence="5" id="KW-1185">Reference proteome</keyword>
<dbReference type="OrthoDB" id="9801773at2"/>
<proteinExistence type="inferred from homology"/>
<reference evidence="4 5" key="1">
    <citation type="submission" date="2019-04" db="EMBL/GenBank/DDBJ databases">
        <title>Salinimonas iocasae sp. nov., a halophilic bacterium isolated from the outer tube casing of tubeworms in Okinawa Trough.</title>
        <authorList>
            <person name="Zhang H."/>
            <person name="Wang H."/>
            <person name="Li C."/>
        </authorList>
    </citation>
    <scope>NUCLEOTIDE SEQUENCE [LARGE SCALE GENOMIC DNA]</scope>
    <source>
        <strain evidence="4 5">KX18D6</strain>
    </source>
</reference>
<evidence type="ECO:0000313" key="5">
    <source>
        <dbReference type="Proteomes" id="UP000304912"/>
    </source>
</evidence>
<evidence type="ECO:0000313" key="4">
    <source>
        <dbReference type="EMBL" id="QCZ94013.1"/>
    </source>
</evidence>
<dbReference type="InterPro" id="IPR013549">
    <property type="entry name" value="DUF1731"/>
</dbReference>
<dbReference type="InterPro" id="IPR001509">
    <property type="entry name" value="Epimerase_deHydtase"/>
</dbReference>